<dbReference type="SUPFAM" id="SSF48657">
    <property type="entry name" value="FinO-like"/>
    <property type="match status" value="1"/>
</dbReference>
<dbReference type="RefSeq" id="WP_036838827.1">
    <property type="nucleotide sequence ID" value="NZ_CAWLUD010000031.1"/>
</dbReference>
<feature type="compositionally biased region" description="Basic residues" evidence="2">
    <location>
        <begin position="1"/>
        <end position="13"/>
    </location>
</feature>
<proteinExistence type="predicted"/>
<feature type="compositionally biased region" description="Basic and acidic residues" evidence="2">
    <location>
        <begin position="35"/>
        <end position="45"/>
    </location>
</feature>
<sequence length="150" mass="16998">MNKRSILTLKRKTLPPASEAPKVAASKMAQNAPEQPKKTNKADIHAKRKQHRIDRIAKHWALFSEPEVRPLMIDIDQQMMTDVIARGLDVAESHIKQGIHSYVNRRAYLKALILGGSRFDMNGQPDGEVTPEQQEAAEQKLKGWQQTKPQ</sequence>
<keyword evidence="1" id="KW-0694">RNA-binding</keyword>
<dbReference type="InterPro" id="IPR036442">
    <property type="entry name" value="ProQ/FinO_sf"/>
</dbReference>
<organism evidence="4 5">
    <name type="scientific">Photorhabdus temperata subsp. temperata Meg1</name>
    <dbReference type="NCBI Taxonomy" id="1393735"/>
    <lineage>
        <taxon>Bacteria</taxon>
        <taxon>Pseudomonadati</taxon>
        <taxon>Pseudomonadota</taxon>
        <taxon>Gammaproteobacteria</taxon>
        <taxon>Enterobacterales</taxon>
        <taxon>Morganellaceae</taxon>
        <taxon>Photorhabdus</taxon>
    </lineage>
</organism>
<feature type="region of interest" description="Disordered" evidence="2">
    <location>
        <begin position="1"/>
        <end position="50"/>
    </location>
</feature>
<dbReference type="Proteomes" id="UP000028002">
    <property type="component" value="Unassembled WGS sequence"/>
</dbReference>
<evidence type="ECO:0000256" key="1">
    <source>
        <dbReference type="ARBA" id="ARBA00022884"/>
    </source>
</evidence>
<feature type="region of interest" description="Disordered" evidence="2">
    <location>
        <begin position="120"/>
        <end position="150"/>
    </location>
</feature>
<accession>A0A081RXC0</accession>
<dbReference type="GO" id="GO:0003723">
    <property type="term" value="F:RNA binding"/>
    <property type="evidence" value="ECO:0007669"/>
    <property type="project" value="UniProtKB-KW"/>
</dbReference>
<feature type="domain" description="ProQ/FinO" evidence="3">
    <location>
        <begin position="48"/>
        <end position="150"/>
    </location>
</feature>
<comment type="caution">
    <text evidence="4">The sequence shown here is derived from an EMBL/GenBank/DDBJ whole genome shotgun (WGS) entry which is preliminary data.</text>
</comment>
<protein>
    <submittedName>
        <fullName evidence="4">Activator of osmoprotectant transporter ProP</fullName>
    </submittedName>
</protein>
<gene>
    <name evidence="4" type="ORF">MEG1DRAFT_02001</name>
</gene>
<evidence type="ECO:0000256" key="2">
    <source>
        <dbReference type="SAM" id="MobiDB-lite"/>
    </source>
</evidence>
<dbReference type="EMBL" id="JGVH01000031">
    <property type="protein sequence ID" value="KER03323.1"/>
    <property type="molecule type" value="Genomic_DNA"/>
</dbReference>
<name>A0A081RXC0_PHOTE</name>
<dbReference type="PATRIC" id="fig|1393735.3.peg.2053"/>
<reference evidence="4 5" key="1">
    <citation type="submission" date="2014-03" db="EMBL/GenBank/DDBJ databases">
        <title>Draft Genome of Photorhabdus temperata Meg1.</title>
        <authorList>
            <person name="Hurst S.G.IV."/>
            <person name="Morris K."/>
            <person name="Thomas K."/>
            <person name="Tisa L.S."/>
        </authorList>
    </citation>
    <scope>NUCLEOTIDE SEQUENCE [LARGE SCALE GENOMIC DNA]</scope>
    <source>
        <strain evidence="4 5">Meg1</strain>
    </source>
</reference>
<dbReference type="Gene3D" id="1.10.1710.10">
    <property type="entry name" value="ProQ/FinO domain"/>
    <property type="match status" value="1"/>
</dbReference>
<evidence type="ECO:0000313" key="5">
    <source>
        <dbReference type="Proteomes" id="UP000028002"/>
    </source>
</evidence>
<evidence type="ECO:0000259" key="3">
    <source>
        <dbReference type="SMART" id="SM00945"/>
    </source>
</evidence>
<evidence type="ECO:0000313" key="4">
    <source>
        <dbReference type="EMBL" id="KER03323.1"/>
    </source>
</evidence>
<dbReference type="SMART" id="SM00945">
    <property type="entry name" value="ProQ"/>
    <property type="match status" value="1"/>
</dbReference>
<dbReference type="InterPro" id="IPR016103">
    <property type="entry name" value="ProQ/FinO"/>
</dbReference>
<dbReference type="Pfam" id="PF04352">
    <property type="entry name" value="ProQ"/>
    <property type="match status" value="1"/>
</dbReference>
<dbReference type="AlphaFoldDB" id="A0A081RXC0"/>